<evidence type="ECO:0000259" key="3">
    <source>
        <dbReference type="Pfam" id="PF03372"/>
    </source>
</evidence>
<reference evidence="4" key="2">
    <citation type="submission" date="2017-10" db="EMBL/GenBank/DDBJ databases">
        <title>Ladona fulva Genome sequencing and assembly.</title>
        <authorList>
            <person name="Murali S."/>
            <person name="Richards S."/>
            <person name="Bandaranaike D."/>
            <person name="Bellair M."/>
            <person name="Blankenburg K."/>
            <person name="Chao H."/>
            <person name="Dinh H."/>
            <person name="Doddapaneni H."/>
            <person name="Dugan-Rocha S."/>
            <person name="Elkadiri S."/>
            <person name="Gnanaolivu R."/>
            <person name="Hernandez B."/>
            <person name="Skinner E."/>
            <person name="Javaid M."/>
            <person name="Lee S."/>
            <person name="Li M."/>
            <person name="Ming W."/>
            <person name="Munidasa M."/>
            <person name="Muniz J."/>
            <person name="Nguyen L."/>
            <person name="Hughes D."/>
            <person name="Osuji N."/>
            <person name="Pu L.-L."/>
            <person name="Puazo M."/>
            <person name="Qu C."/>
            <person name="Quiroz J."/>
            <person name="Raj R."/>
            <person name="Weissenberger G."/>
            <person name="Xin Y."/>
            <person name="Zou X."/>
            <person name="Han Y."/>
            <person name="Worley K."/>
            <person name="Muzny D."/>
            <person name="Gibbs R."/>
        </authorList>
    </citation>
    <scope>NUCLEOTIDE SEQUENCE</scope>
    <source>
        <strain evidence="4">Sampled in the wild</strain>
    </source>
</reference>
<feature type="compositionally biased region" description="Basic residues" evidence="1">
    <location>
        <begin position="367"/>
        <end position="376"/>
    </location>
</feature>
<keyword evidence="2" id="KW-0812">Transmembrane</keyword>
<dbReference type="GO" id="GO:0003824">
    <property type="term" value="F:catalytic activity"/>
    <property type="evidence" value="ECO:0007669"/>
    <property type="project" value="InterPro"/>
</dbReference>
<feature type="compositionally biased region" description="Acidic residues" evidence="1">
    <location>
        <begin position="1"/>
        <end position="19"/>
    </location>
</feature>
<name>A0A8K0KRM1_LADFU</name>
<dbReference type="Proteomes" id="UP000792457">
    <property type="component" value="Unassembled WGS sequence"/>
</dbReference>
<dbReference type="AlphaFoldDB" id="A0A8K0KRM1"/>
<feature type="compositionally biased region" description="Basic residues" evidence="1">
    <location>
        <begin position="507"/>
        <end position="522"/>
    </location>
</feature>
<keyword evidence="5" id="KW-1185">Reference proteome</keyword>
<feature type="region of interest" description="Disordered" evidence="1">
    <location>
        <begin position="266"/>
        <end position="348"/>
    </location>
</feature>
<feature type="domain" description="Endonuclease/exonuclease/phosphatase" evidence="3">
    <location>
        <begin position="673"/>
        <end position="857"/>
    </location>
</feature>
<dbReference type="InterPro" id="IPR005135">
    <property type="entry name" value="Endo/exonuclease/phosphatase"/>
</dbReference>
<feature type="compositionally biased region" description="Basic residues" evidence="1">
    <location>
        <begin position="285"/>
        <end position="296"/>
    </location>
</feature>
<sequence>MASDNESDISDVEFEDEDIKDSRSESSFSEDTDHDSEDEGKPLQEEAWQELDTSCPPAQPRFYFQEESSVNFEVVPGGSELQYLELFLDDEVIGHITNETNRIFACATCPSGAAARASTPVTYGNILSLLTIACCGLLLPLLSPLLLFASLRVIFTRGRPANFAGASGPLDQPDLTPKLQKSCSHVGATNRRWEISRDFAQVQRKGLLRSGEDKATFIHCFHHRRNSANHIHHLLTHHHILTHYHPILFQEHFQTLFLRRSNAEQLPRCQPGSRLRTYGRGQADRRRRRGHGRAHPRGLPCGPHDSGEPQRHNLRVPHIPGKNVYIPSHQGNGGASGYLPRNPPKRENNQLPEVRVRMHKNFPIQRHPGHPGKNHQRPPLEVREGRRTRQLLQGKLHQSPVCTRQGLPEGGPHRRGEPGCPPARHSNHPRRDNAHGISEPRRPHLHQLREEGAPRVPVLREYAAASRPRPVTDDRKGRSSRDCRETAGGSRPWGPKDCGSAFPSGRGSRRAGGHGGRRRRRSATPEEAGVGIATENRRQEIGDRHPHSGDRRRGGYLLLGVGGTPVLHNCRRGNPGPTLPKGGPGGLEAGQRRGLPPRASRGPRRVPGKDTRHPGGEVGEGPPGEAGEEDRRPHFPPDGGAPFMMEPPRRSNQTNLTVVHVNAESLRAHWGDFAALAEKSGAHLLAVSESHLRPPYSDDSYRLPGYHLFRNDRGYAAGGGVAIYVREGIHATVVDRSGASRASREEFLFLGVSVGGRRGTVGVAYCPPKSRSPQSVLERFAAAAVGSSRAILMGDFNVPINKDNSTCRAFRRAVGDLGLIIVSDLPTFHTATSHNTLDLTLVRDRADVLDYHQRPVPGLSGHELISCTVHWRVPRARRKVITCRDFRRVDVVALLSDPAWGRLEAVWEDGDPEGKARLLRDVVRGVLDTHAPVRTRKAGRPPAPWIDETLRKEMAERDATFRRFKRERTPEAWEIYRGTRNRTRQHLRNARDRYFAGLVGEGPSALWRTVRTQGGLRGGTRTGLTVSAEALLKSFVLEPVGDGPNAGHAGVASSAARSLPVFHFSPITEGEVKAAIGASRSRTPGPDGIPPHFLKTVAPVLIRPLTALYNMCLARGPLGEPADGGRPVFRVAARPDGGAPGVESLPHPVQHIRGRGGSARHLIPDASIRR</sequence>
<feature type="region of interest" description="Disordered" evidence="1">
    <location>
        <begin position="1"/>
        <end position="51"/>
    </location>
</feature>
<gene>
    <name evidence="4" type="ORF">J437_LFUL018794</name>
</gene>
<dbReference type="InterPro" id="IPR036691">
    <property type="entry name" value="Endo/exonu/phosph_ase_sf"/>
</dbReference>
<evidence type="ECO:0000256" key="1">
    <source>
        <dbReference type="SAM" id="MobiDB-lite"/>
    </source>
</evidence>
<evidence type="ECO:0000256" key="2">
    <source>
        <dbReference type="SAM" id="Phobius"/>
    </source>
</evidence>
<feature type="region of interest" description="Disordered" evidence="1">
    <location>
        <begin position="363"/>
        <end position="382"/>
    </location>
</feature>
<dbReference type="OrthoDB" id="5953030at2759"/>
<dbReference type="PANTHER" id="PTHR47510:SF3">
    <property type="entry name" value="ENDO_EXONUCLEASE_PHOSPHATASE DOMAIN-CONTAINING PROTEIN"/>
    <property type="match status" value="1"/>
</dbReference>
<feature type="region of interest" description="Disordered" evidence="1">
    <location>
        <begin position="1135"/>
        <end position="1170"/>
    </location>
</feature>
<dbReference type="SUPFAM" id="SSF56219">
    <property type="entry name" value="DNase I-like"/>
    <property type="match status" value="1"/>
</dbReference>
<reference evidence="4" key="1">
    <citation type="submission" date="2013-04" db="EMBL/GenBank/DDBJ databases">
        <authorList>
            <person name="Qu J."/>
            <person name="Murali S.C."/>
            <person name="Bandaranaike D."/>
            <person name="Bellair M."/>
            <person name="Blankenburg K."/>
            <person name="Chao H."/>
            <person name="Dinh H."/>
            <person name="Doddapaneni H."/>
            <person name="Downs B."/>
            <person name="Dugan-Rocha S."/>
            <person name="Elkadiri S."/>
            <person name="Gnanaolivu R.D."/>
            <person name="Hernandez B."/>
            <person name="Javaid M."/>
            <person name="Jayaseelan J.C."/>
            <person name="Lee S."/>
            <person name="Li M."/>
            <person name="Ming W."/>
            <person name="Munidasa M."/>
            <person name="Muniz J."/>
            <person name="Nguyen L."/>
            <person name="Ongeri F."/>
            <person name="Osuji N."/>
            <person name="Pu L.-L."/>
            <person name="Puazo M."/>
            <person name="Qu C."/>
            <person name="Quiroz J."/>
            <person name="Raj R."/>
            <person name="Weissenberger G."/>
            <person name="Xin Y."/>
            <person name="Zou X."/>
            <person name="Han Y."/>
            <person name="Richards S."/>
            <person name="Worley K."/>
            <person name="Muzny D."/>
            <person name="Gibbs R."/>
        </authorList>
    </citation>
    <scope>NUCLEOTIDE SEQUENCE</scope>
    <source>
        <strain evidence="4">Sampled in the wild</strain>
    </source>
</reference>
<keyword evidence="2" id="KW-0472">Membrane</keyword>
<feature type="compositionally biased region" description="Basic and acidic residues" evidence="1">
    <location>
        <begin position="470"/>
        <end position="485"/>
    </location>
</feature>
<feature type="compositionally biased region" description="Acidic residues" evidence="1">
    <location>
        <begin position="28"/>
        <end position="38"/>
    </location>
</feature>
<dbReference type="EMBL" id="KZ309550">
    <property type="protein sequence ID" value="KAG8239204.1"/>
    <property type="molecule type" value="Genomic_DNA"/>
</dbReference>
<dbReference type="PANTHER" id="PTHR47510">
    <property type="entry name" value="REVERSE TRANSCRIPTASE DOMAIN-CONTAINING PROTEIN"/>
    <property type="match status" value="1"/>
</dbReference>
<feature type="compositionally biased region" description="Basic and acidic residues" evidence="1">
    <location>
        <begin position="535"/>
        <end position="553"/>
    </location>
</feature>
<comment type="caution">
    <text evidence="4">The sequence shown here is derived from an EMBL/GenBank/DDBJ whole genome shotgun (WGS) entry which is preliminary data.</text>
</comment>
<dbReference type="Gene3D" id="3.60.10.10">
    <property type="entry name" value="Endonuclease/exonuclease/phosphatase"/>
    <property type="match status" value="1"/>
</dbReference>
<dbReference type="Pfam" id="PF03372">
    <property type="entry name" value="Exo_endo_phos"/>
    <property type="match status" value="1"/>
</dbReference>
<feature type="region of interest" description="Disordered" evidence="1">
    <location>
        <begin position="392"/>
        <end position="641"/>
    </location>
</feature>
<accession>A0A8K0KRM1</accession>
<keyword evidence="2" id="KW-1133">Transmembrane helix</keyword>
<proteinExistence type="predicted"/>
<organism evidence="4 5">
    <name type="scientific">Ladona fulva</name>
    <name type="common">Scarce chaser dragonfly</name>
    <name type="synonym">Libellula fulva</name>
    <dbReference type="NCBI Taxonomy" id="123851"/>
    <lineage>
        <taxon>Eukaryota</taxon>
        <taxon>Metazoa</taxon>
        <taxon>Ecdysozoa</taxon>
        <taxon>Arthropoda</taxon>
        <taxon>Hexapoda</taxon>
        <taxon>Insecta</taxon>
        <taxon>Pterygota</taxon>
        <taxon>Palaeoptera</taxon>
        <taxon>Odonata</taxon>
        <taxon>Epiprocta</taxon>
        <taxon>Anisoptera</taxon>
        <taxon>Libelluloidea</taxon>
        <taxon>Libellulidae</taxon>
        <taxon>Ladona</taxon>
    </lineage>
</organism>
<feature type="compositionally biased region" description="Basic and acidic residues" evidence="1">
    <location>
        <begin position="429"/>
        <end position="453"/>
    </location>
</feature>
<protein>
    <recommendedName>
        <fullName evidence="3">Endonuclease/exonuclease/phosphatase domain-containing protein</fullName>
    </recommendedName>
</protein>
<evidence type="ECO:0000313" key="4">
    <source>
        <dbReference type="EMBL" id="KAG8239204.1"/>
    </source>
</evidence>
<feature type="transmembrane region" description="Helical" evidence="2">
    <location>
        <begin position="126"/>
        <end position="149"/>
    </location>
</feature>
<evidence type="ECO:0000313" key="5">
    <source>
        <dbReference type="Proteomes" id="UP000792457"/>
    </source>
</evidence>